<dbReference type="InterPro" id="IPR006004">
    <property type="entry name" value="SudA-like"/>
</dbReference>
<dbReference type="PANTHER" id="PTHR42783">
    <property type="entry name" value="GLUTAMATE SYNTHASE [NADPH] SMALL CHAIN"/>
    <property type="match status" value="1"/>
</dbReference>
<reference evidence="2 3" key="1">
    <citation type="submission" date="2015-02" db="EMBL/GenBank/DDBJ databases">
        <title>Single-cell genomics of uncultivated deep-branching MTB reveals a conserved set of magnetosome genes.</title>
        <authorList>
            <person name="Kolinko S."/>
            <person name="Richter M."/>
            <person name="Glockner F.O."/>
            <person name="Brachmann A."/>
            <person name="Schuler D."/>
        </authorList>
    </citation>
    <scope>NUCLEOTIDE SEQUENCE [LARGE SCALE GENOMIC DNA]</scope>
    <source>
        <strain evidence="2">SKK-01</strain>
    </source>
</reference>
<dbReference type="GO" id="GO:0016491">
    <property type="term" value="F:oxidoreductase activity"/>
    <property type="evidence" value="ECO:0007669"/>
    <property type="project" value="InterPro"/>
</dbReference>
<dbReference type="PRINTS" id="PR00419">
    <property type="entry name" value="ADXRDTASE"/>
</dbReference>
<dbReference type="SUPFAM" id="SSF51971">
    <property type="entry name" value="Nucleotide-binding domain"/>
    <property type="match status" value="1"/>
</dbReference>
<dbReference type="InterPro" id="IPR023753">
    <property type="entry name" value="FAD/NAD-binding_dom"/>
</dbReference>
<dbReference type="AlphaFoldDB" id="A0A0F0CNP0"/>
<accession>A0A0F0CNP0</accession>
<evidence type="ECO:0000313" key="3">
    <source>
        <dbReference type="Proteomes" id="UP000033428"/>
    </source>
</evidence>
<dbReference type="InterPro" id="IPR009051">
    <property type="entry name" value="Helical_ferredxn"/>
</dbReference>
<feature type="domain" description="4Fe-4S ferredoxin-type" evidence="1">
    <location>
        <begin position="30"/>
        <end position="60"/>
    </location>
</feature>
<evidence type="ECO:0000259" key="1">
    <source>
        <dbReference type="PROSITE" id="PS51379"/>
    </source>
</evidence>
<dbReference type="InterPro" id="IPR017896">
    <property type="entry name" value="4Fe4S_Fe-S-bd"/>
</dbReference>
<evidence type="ECO:0000313" key="2">
    <source>
        <dbReference type="EMBL" id="KJJ83629.1"/>
    </source>
</evidence>
<name>A0A0F0CNP0_9BACT</name>
<keyword evidence="3" id="KW-1185">Reference proteome</keyword>
<dbReference type="Gene3D" id="3.50.50.60">
    <property type="entry name" value="FAD/NAD(P)-binding domain"/>
    <property type="match status" value="3"/>
</dbReference>
<dbReference type="Pfam" id="PF14691">
    <property type="entry name" value="Fer4_20"/>
    <property type="match status" value="1"/>
</dbReference>
<sequence>MLKEPIKAGKIDPGTRVKNFDEVILGYTEKDALKEADRCLGCKTSPCSSGCPVGIDIRKFIQEIKQKKYEDAYRTITEKNNFPAICGRVCPAEYQCRKACVLSKKGVPFASREAINIHLLERFSGDYGGNNHLGIIRADNTNISNCKVAVIGAGPSGLCVAGELARNGIDAHIYESLHKPGGVLVYGIPAFRLPMLIVEKEIENLKKLGVKITLNFLAGKTKTLDELFNEGYNAVFLGVGAGVPAFLDIKGEELSNIYSANEFLTRVNLMMSRDFPEYHTPINIGKKIVVIGGGNTAIDSARSALRLQKISGINPSVTILYRRTLLELPARRPEIEHAEEEGIKFKFLVQPVSFDGNSDGFVKGIRLLKCELGEPDSSGRRKPIPIKDSEFTEECDIAIIAVGVNPNQLFIKSTNGINQDKWGNVIIDNETMMTSLKNVYAGGDIVGGEGTVIEAMGMAKKAVRGIIKAMYEKC</sequence>
<dbReference type="Pfam" id="PF07992">
    <property type="entry name" value="Pyr_redox_2"/>
    <property type="match status" value="1"/>
</dbReference>
<dbReference type="GO" id="GO:0051536">
    <property type="term" value="F:iron-sulfur cluster binding"/>
    <property type="evidence" value="ECO:0007669"/>
    <property type="project" value="InterPro"/>
</dbReference>
<organism evidence="2 3">
    <name type="scientific">Candidatus Omnitrophus magneticus</name>
    <dbReference type="NCBI Taxonomy" id="1609969"/>
    <lineage>
        <taxon>Bacteria</taxon>
        <taxon>Pseudomonadati</taxon>
        <taxon>Candidatus Omnitrophota</taxon>
        <taxon>Candidatus Omnitrophus</taxon>
    </lineage>
</organism>
<dbReference type="NCBIfam" id="TIGR01316">
    <property type="entry name" value="gltA"/>
    <property type="match status" value="1"/>
</dbReference>
<dbReference type="PROSITE" id="PS51379">
    <property type="entry name" value="4FE4S_FER_2"/>
    <property type="match status" value="1"/>
</dbReference>
<dbReference type="Gene3D" id="1.10.1060.10">
    <property type="entry name" value="Alpha-helical ferredoxin"/>
    <property type="match status" value="1"/>
</dbReference>
<comment type="caution">
    <text evidence="2">The sequence shown here is derived from an EMBL/GenBank/DDBJ whole genome shotgun (WGS) entry which is preliminary data.</text>
</comment>
<gene>
    <name evidence="2" type="ORF">OMAG_002488</name>
</gene>
<protein>
    <submittedName>
        <fullName evidence="2">Oxidoreductase</fullName>
    </submittedName>
</protein>
<dbReference type="SUPFAM" id="SSF46548">
    <property type="entry name" value="alpha-helical ferredoxin"/>
    <property type="match status" value="1"/>
</dbReference>
<dbReference type="Proteomes" id="UP000033428">
    <property type="component" value="Unassembled WGS sequence"/>
</dbReference>
<dbReference type="EMBL" id="JYNY01000516">
    <property type="protein sequence ID" value="KJJ83629.1"/>
    <property type="molecule type" value="Genomic_DNA"/>
</dbReference>
<dbReference type="PANTHER" id="PTHR42783:SF3">
    <property type="entry name" value="GLUTAMATE SYNTHASE [NADPH] SMALL CHAIN-RELATED"/>
    <property type="match status" value="1"/>
</dbReference>
<proteinExistence type="predicted"/>
<dbReference type="InterPro" id="IPR028261">
    <property type="entry name" value="DPD_II"/>
</dbReference>
<dbReference type="InterPro" id="IPR036188">
    <property type="entry name" value="FAD/NAD-bd_sf"/>
</dbReference>